<name>A0A6J6TNW3_9ZZZZ</name>
<feature type="compositionally biased region" description="Gly residues" evidence="1">
    <location>
        <begin position="84"/>
        <end position="101"/>
    </location>
</feature>
<feature type="compositionally biased region" description="Basic and acidic residues" evidence="1">
    <location>
        <begin position="47"/>
        <end position="80"/>
    </location>
</feature>
<feature type="region of interest" description="Disordered" evidence="1">
    <location>
        <begin position="226"/>
        <end position="261"/>
    </location>
</feature>
<proteinExistence type="predicted"/>
<accession>A0A6J6TNW3</accession>
<protein>
    <submittedName>
        <fullName evidence="2">Unannotated protein</fullName>
    </submittedName>
</protein>
<feature type="region of interest" description="Disordered" evidence="1">
    <location>
        <begin position="335"/>
        <end position="363"/>
    </location>
</feature>
<evidence type="ECO:0000256" key="1">
    <source>
        <dbReference type="SAM" id="MobiDB-lite"/>
    </source>
</evidence>
<dbReference type="AlphaFoldDB" id="A0A6J6TNW3"/>
<reference evidence="2" key="1">
    <citation type="submission" date="2020-05" db="EMBL/GenBank/DDBJ databases">
        <authorList>
            <person name="Chiriac C."/>
            <person name="Salcher M."/>
            <person name="Ghai R."/>
            <person name="Kavagutti S V."/>
        </authorList>
    </citation>
    <scope>NUCLEOTIDE SEQUENCE</scope>
</reference>
<feature type="compositionally biased region" description="Pro residues" evidence="1">
    <location>
        <begin position="354"/>
        <end position="363"/>
    </location>
</feature>
<organism evidence="2">
    <name type="scientific">freshwater metagenome</name>
    <dbReference type="NCBI Taxonomy" id="449393"/>
    <lineage>
        <taxon>unclassified sequences</taxon>
        <taxon>metagenomes</taxon>
        <taxon>ecological metagenomes</taxon>
    </lineage>
</organism>
<gene>
    <name evidence="2" type="ORF">UFOPK2810_00753</name>
</gene>
<feature type="compositionally biased region" description="Low complexity" evidence="1">
    <location>
        <begin position="343"/>
        <end position="353"/>
    </location>
</feature>
<feature type="region of interest" description="Disordered" evidence="1">
    <location>
        <begin position="39"/>
        <end position="101"/>
    </location>
</feature>
<sequence>MSTTVARCALIRSAMLRPLSRGGEELGFDGGLLAGDAGGVGPVDPSAHPHGERVGLGLEHDGGAERDGADRVGRQDRDLAQRAAGGGGGVDGEGVGGAAGGGEPVVPLADEGGQVAQVAGVVGAAEDELDLGGGEDGIGVVGAVAGADLGEGLEDRDDGEVLAAAVGEERGYSGLAGRRRAPSQVNYFSSRVRARRSRICSHPSHFVSFGTRNPCTSVPLTGSAQSCERTSSDASWPMPIPVAGKRRGHRSDRMDQHAPTVDGSGCYEIRYRSSVLDDTTEGPLADSLVTLMGPRRVGKSFTLLDAAAALCRRSEIDPRQVINVTCDAAITNWESTSRRRSGRPVSRPSSRTSRPPPVRARRV</sequence>
<evidence type="ECO:0000313" key="2">
    <source>
        <dbReference type="EMBL" id="CAB4749090.1"/>
    </source>
</evidence>
<dbReference type="EMBL" id="CAEZYZ010000109">
    <property type="protein sequence ID" value="CAB4749090.1"/>
    <property type="molecule type" value="Genomic_DNA"/>
</dbReference>